<sequence length="431" mass="44573">MSSDVPTDPPAADGYLERATLLAELGRYDEAVAELGFAMALDPADATVSTMLARVQLAAGRPAEALAAAEAAVATAPGQVPALVARGLALGDLERYAEAARTADEILALGPADAYAQRSAAAILAGSRNGQPALNAAWRGVELAPEEPQGHLVLGLVAANMQMFDLAERAYREALRLDPRLAEAGDDVGVLRLEQRRWSSALERLAEAAVASLPPTDPRRVDEVPDEADDDPNRLGTAQDEPDRPAAGHIDGNRPADGPEKRPSWPTQDGELPGGGQPPGRAGDPEQVGRGGAWPAVPEQIGSGPVVTRQPVPVALRQFVLWGSGWSLVAAIVVACSTATGSGFSRLMAVAAAAGGGVVLRQHASRLPGLSRTVLPVLRRTDRPLALAVYAAVAAPALLLLYALLGTAWPLVLAIAIATAARLAIIGRPVA</sequence>
<keyword evidence="7" id="KW-1185">Reference proteome</keyword>
<dbReference type="PANTHER" id="PTHR44858">
    <property type="entry name" value="TETRATRICOPEPTIDE REPEAT PROTEIN 6"/>
    <property type="match status" value="1"/>
</dbReference>
<feature type="transmembrane region" description="Helical" evidence="5">
    <location>
        <begin position="385"/>
        <end position="405"/>
    </location>
</feature>
<dbReference type="PROSITE" id="PS50005">
    <property type="entry name" value="TPR"/>
    <property type="match status" value="2"/>
</dbReference>
<evidence type="ECO:0000313" key="6">
    <source>
        <dbReference type="EMBL" id="GIJ21797.1"/>
    </source>
</evidence>
<evidence type="ECO:0000256" key="5">
    <source>
        <dbReference type="SAM" id="Phobius"/>
    </source>
</evidence>
<keyword evidence="5" id="KW-0472">Membrane</keyword>
<dbReference type="InterPro" id="IPR011990">
    <property type="entry name" value="TPR-like_helical_dom_sf"/>
</dbReference>
<dbReference type="Pfam" id="PF13181">
    <property type="entry name" value="TPR_8"/>
    <property type="match status" value="1"/>
</dbReference>
<dbReference type="SUPFAM" id="SSF48452">
    <property type="entry name" value="TPR-like"/>
    <property type="match status" value="1"/>
</dbReference>
<evidence type="ECO:0000256" key="4">
    <source>
        <dbReference type="SAM" id="MobiDB-lite"/>
    </source>
</evidence>
<dbReference type="PANTHER" id="PTHR44858:SF1">
    <property type="entry name" value="UDP-N-ACETYLGLUCOSAMINE--PEPTIDE N-ACETYLGLUCOSAMINYLTRANSFERASE SPINDLY-RELATED"/>
    <property type="match status" value="1"/>
</dbReference>
<evidence type="ECO:0008006" key="8">
    <source>
        <dbReference type="Google" id="ProtNLM"/>
    </source>
</evidence>
<feature type="region of interest" description="Disordered" evidence="4">
    <location>
        <begin position="209"/>
        <end position="304"/>
    </location>
</feature>
<feature type="repeat" description="TPR" evidence="3">
    <location>
        <begin position="12"/>
        <end position="45"/>
    </location>
</feature>
<name>A0ABQ4IVA9_9ACTN</name>
<keyword evidence="2 3" id="KW-0802">TPR repeat</keyword>
<dbReference type="EMBL" id="BOPB01000011">
    <property type="protein sequence ID" value="GIJ21797.1"/>
    <property type="molecule type" value="Genomic_DNA"/>
</dbReference>
<evidence type="ECO:0000256" key="3">
    <source>
        <dbReference type="PROSITE-ProRule" id="PRU00339"/>
    </source>
</evidence>
<dbReference type="SMART" id="SM00028">
    <property type="entry name" value="TPR"/>
    <property type="match status" value="4"/>
</dbReference>
<accession>A0ABQ4IVA9</accession>
<evidence type="ECO:0000256" key="2">
    <source>
        <dbReference type="ARBA" id="ARBA00022803"/>
    </source>
</evidence>
<keyword evidence="5" id="KW-0812">Transmembrane</keyword>
<dbReference type="InterPro" id="IPR019734">
    <property type="entry name" value="TPR_rpt"/>
</dbReference>
<feature type="repeat" description="TPR" evidence="3">
    <location>
        <begin position="148"/>
        <end position="181"/>
    </location>
</feature>
<feature type="compositionally biased region" description="Basic and acidic residues" evidence="4">
    <location>
        <begin position="241"/>
        <end position="263"/>
    </location>
</feature>
<dbReference type="Gene3D" id="1.25.40.10">
    <property type="entry name" value="Tetratricopeptide repeat domain"/>
    <property type="match status" value="1"/>
</dbReference>
<keyword evidence="1" id="KW-0677">Repeat</keyword>
<comment type="caution">
    <text evidence="6">The sequence shown here is derived from an EMBL/GenBank/DDBJ whole genome shotgun (WGS) entry which is preliminary data.</text>
</comment>
<protein>
    <recommendedName>
        <fullName evidence="8">Tetratricopeptide repeat protein</fullName>
    </recommendedName>
</protein>
<dbReference type="InterPro" id="IPR050498">
    <property type="entry name" value="Ycf3"/>
</dbReference>
<feature type="transmembrane region" description="Helical" evidence="5">
    <location>
        <begin position="411"/>
        <end position="430"/>
    </location>
</feature>
<dbReference type="Pfam" id="PF14559">
    <property type="entry name" value="TPR_19"/>
    <property type="match status" value="1"/>
</dbReference>
<gene>
    <name evidence="6" type="ORF">Vlu01_24210</name>
</gene>
<evidence type="ECO:0000313" key="7">
    <source>
        <dbReference type="Proteomes" id="UP000643165"/>
    </source>
</evidence>
<reference evidence="6 7" key="1">
    <citation type="submission" date="2021-01" db="EMBL/GenBank/DDBJ databases">
        <title>Whole genome shotgun sequence of Verrucosispora lutea NBRC 106530.</title>
        <authorList>
            <person name="Komaki H."/>
            <person name="Tamura T."/>
        </authorList>
    </citation>
    <scope>NUCLEOTIDE SEQUENCE [LARGE SCALE GENOMIC DNA]</scope>
    <source>
        <strain evidence="6 7">NBRC 106530</strain>
    </source>
</reference>
<keyword evidence="5" id="KW-1133">Transmembrane helix</keyword>
<dbReference type="Proteomes" id="UP000643165">
    <property type="component" value="Unassembled WGS sequence"/>
</dbReference>
<feature type="transmembrane region" description="Helical" evidence="5">
    <location>
        <begin position="319"/>
        <end position="340"/>
    </location>
</feature>
<organism evidence="6 7">
    <name type="scientific">Micromonospora lutea</name>
    <dbReference type="NCBI Taxonomy" id="419825"/>
    <lineage>
        <taxon>Bacteria</taxon>
        <taxon>Bacillati</taxon>
        <taxon>Actinomycetota</taxon>
        <taxon>Actinomycetes</taxon>
        <taxon>Micromonosporales</taxon>
        <taxon>Micromonosporaceae</taxon>
        <taxon>Micromonospora</taxon>
    </lineage>
</organism>
<evidence type="ECO:0000256" key="1">
    <source>
        <dbReference type="ARBA" id="ARBA00022737"/>
    </source>
</evidence>
<proteinExistence type="predicted"/>